<sequence>MNMIQPSAATRLPSSLTPARMIALGSAALMEGFALIGFETHVDPAADTIERLMHELMRDQQGALVVIEQSLARNAGRNLARAQREGGRIIITEIPEIHLSASYHSRVENLVQEVLGATALENRE</sequence>
<dbReference type="InterPro" id="IPR008218">
    <property type="entry name" value="ATPase_V1-cplx_f_g_su"/>
</dbReference>
<keyword evidence="3" id="KW-0406">Ion transport</keyword>
<comment type="caution">
    <text evidence="4">The sequence shown here is derived from an EMBL/GenBank/DDBJ whole genome shotgun (WGS) entry which is preliminary data.</text>
</comment>
<dbReference type="EMBL" id="MLJW01000021">
    <property type="protein sequence ID" value="OIR11172.1"/>
    <property type="molecule type" value="Genomic_DNA"/>
</dbReference>
<accession>A0A1J5TBM4</accession>
<evidence type="ECO:0000256" key="3">
    <source>
        <dbReference type="ARBA" id="ARBA00023065"/>
    </source>
</evidence>
<keyword evidence="2" id="KW-0813">Transport</keyword>
<evidence type="ECO:0000256" key="1">
    <source>
        <dbReference type="ARBA" id="ARBA00010148"/>
    </source>
</evidence>
<dbReference type="AlphaFoldDB" id="A0A1J5TBM4"/>
<dbReference type="Gene3D" id="3.40.50.10580">
    <property type="entry name" value="ATPase, V1 complex, subunit F"/>
    <property type="match status" value="1"/>
</dbReference>
<reference evidence="4" key="1">
    <citation type="submission" date="2016-10" db="EMBL/GenBank/DDBJ databases">
        <title>Sequence of Gallionella enrichment culture.</title>
        <authorList>
            <person name="Poehlein A."/>
            <person name="Muehling M."/>
            <person name="Daniel R."/>
        </authorList>
    </citation>
    <scope>NUCLEOTIDE SEQUENCE</scope>
</reference>
<dbReference type="InterPro" id="IPR036906">
    <property type="entry name" value="ATPase_V1_fsu_sf"/>
</dbReference>
<dbReference type="Pfam" id="PF01990">
    <property type="entry name" value="ATP-synt_F"/>
    <property type="match status" value="1"/>
</dbReference>
<protein>
    <submittedName>
        <fullName evidence="4">V-type ATP synthase subunit F</fullName>
    </submittedName>
</protein>
<proteinExistence type="inferred from homology"/>
<gene>
    <name evidence="4" type="primary">atpF_5</name>
    <name evidence="4" type="ORF">GALL_73500</name>
</gene>
<evidence type="ECO:0000256" key="2">
    <source>
        <dbReference type="ARBA" id="ARBA00022448"/>
    </source>
</evidence>
<name>A0A1J5TBM4_9ZZZZ</name>
<organism evidence="4">
    <name type="scientific">mine drainage metagenome</name>
    <dbReference type="NCBI Taxonomy" id="410659"/>
    <lineage>
        <taxon>unclassified sequences</taxon>
        <taxon>metagenomes</taxon>
        <taxon>ecological metagenomes</taxon>
    </lineage>
</organism>
<dbReference type="SUPFAM" id="SSF159468">
    <property type="entry name" value="AtpF-like"/>
    <property type="match status" value="1"/>
</dbReference>
<comment type="similarity">
    <text evidence="1">Belongs to the V-ATPase F subunit family.</text>
</comment>
<dbReference type="GO" id="GO:0046961">
    <property type="term" value="F:proton-transporting ATPase activity, rotational mechanism"/>
    <property type="evidence" value="ECO:0007669"/>
    <property type="project" value="InterPro"/>
</dbReference>
<evidence type="ECO:0000313" key="4">
    <source>
        <dbReference type="EMBL" id="OIR11172.1"/>
    </source>
</evidence>